<protein>
    <recommendedName>
        <fullName evidence="6">Aldehyde dehydrogenase domain-containing protein</fullName>
    </recommendedName>
</protein>
<proteinExistence type="inferred from homology"/>
<sequence length="522" mass="56312">MAAAVQELQNFIDGKFEPWSGPWIRSVNPATGVHEINVPDSGSDEVNAAVDAATRALPGWRALSCAQRAEYMTRVADLLDASLQQFAEAESRDQGKPVWLAAKVDIPRAVLNFRHFAAALPHLLGTSKILSESQTVNYTTREAVGVAGLISPWNLPLYLLTFKIAPALMSGCTVVAKPSELTSLTAFMLCQLFVEAGVPAGVLNMVFGSGAAAGSALTQHPDVPLISFTGSTATGATIASITAPLFKKLSLEMGGKNAALVFSDCDLNKTVATLVRSSFINQGQVCLCTSRIYVHSRIYDEFLDKFVAAVKKLKVGSPDDDSSYLGPLNSAQHLAKVRQCVVQAVKDGGRVLCGETRDELQLPPQCANGFFMAPTVITDVPEESQAMKEEIFGPVTCVRPFSTEEEVVRAANGVRYGLCAAVFTQDLGTAHRVAHALQASLQCDRAVSLKDLNEKRGNRALSFAGYMWGILMEVGTVWTNCWLVRDLDLPFGGMKQSGLGREGTHESWDFFTQQKTICLQIS</sequence>
<evidence type="ECO:0000256" key="4">
    <source>
        <dbReference type="PROSITE-ProRule" id="PRU10007"/>
    </source>
</evidence>
<dbReference type="InterPro" id="IPR016161">
    <property type="entry name" value="Ald_DH/histidinol_DH"/>
</dbReference>
<keyword evidence="3" id="KW-0520">NAD</keyword>
<reference evidence="7" key="1">
    <citation type="submission" date="2014-08" db="EMBL/GenBank/DDBJ databases">
        <authorList>
            <person name="Murali S."/>
            <person name="Richards S."/>
            <person name="Bandaranaike D."/>
            <person name="Bellair M."/>
            <person name="Blankenburg K."/>
            <person name="Chao H."/>
            <person name="Dinh H."/>
            <person name="Doddapaneni H."/>
            <person name="Dugan-Rocha S."/>
            <person name="Elkadiri S."/>
            <person name="Gnanaolivu R."/>
            <person name="Hughes D."/>
            <person name="Lee S."/>
            <person name="Li M."/>
            <person name="Ming W."/>
            <person name="Munidasa M."/>
            <person name="Muniz J."/>
            <person name="Nguyen L."/>
            <person name="Osuji N."/>
            <person name="Pu L.-L."/>
            <person name="Puazo M."/>
            <person name="Skinner E."/>
            <person name="Qu C."/>
            <person name="Quiroz J."/>
            <person name="Raj R."/>
            <person name="Weissenberger G."/>
            <person name="Xin Y."/>
            <person name="Zou X."/>
            <person name="Han Y."/>
            <person name="Worley K."/>
            <person name="Muzny D."/>
            <person name="Gibbs R."/>
        </authorList>
    </citation>
    <scope>NUCLEOTIDE SEQUENCE</scope>
    <source>
        <strain evidence="7">HAZT.00-mixed</strain>
        <tissue evidence="7">Whole organism</tissue>
    </source>
</reference>
<evidence type="ECO:0000259" key="6">
    <source>
        <dbReference type="Pfam" id="PF00171"/>
    </source>
</evidence>
<dbReference type="FunFam" id="3.40.605.10:FF:000007">
    <property type="entry name" value="NAD/NADP-dependent betaine aldehyde dehydrogenase"/>
    <property type="match status" value="1"/>
</dbReference>
<dbReference type="InterPro" id="IPR016162">
    <property type="entry name" value="Ald_DH_N"/>
</dbReference>
<comment type="similarity">
    <text evidence="1 5">Belongs to the aldehyde dehydrogenase family.</text>
</comment>
<dbReference type="GO" id="GO:0016620">
    <property type="term" value="F:oxidoreductase activity, acting on the aldehyde or oxo group of donors, NAD or NADP as acceptor"/>
    <property type="evidence" value="ECO:0007669"/>
    <property type="project" value="InterPro"/>
</dbReference>
<dbReference type="Pfam" id="PF00171">
    <property type="entry name" value="Aldedh"/>
    <property type="match status" value="2"/>
</dbReference>
<dbReference type="PANTHER" id="PTHR43720:SF2">
    <property type="entry name" value="2-AMINOMUCONIC SEMIALDEHYDE DEHYDROGENASE"/>
    <property type="match status" value="1"/>
</dbReference>
<evidence type="ECO:0000256" key="1">
    <source>
        <dbReference type="ARBA" id="ARBA00009986"/>
    </source>
</evidence>
<reference evidence="7" key="2">
    <citation type="journal article" date="2018" name="Environ. Sci. Technol.">
        <title>The Toxicogenome of Hyalella azteca: A Model for Sediment Ecotoxicology and Evolutionary Toxicology.</title>
        <authorList>
            <person name="Poynton H.C."/>
            <person name="Hasenbein S."/>
            <person name="Benoit J.B."/>
            <person name="Sepulveda M.S."/>
            <person name="Poelchau M.F."/>
            <person name="Hughes D.S.T."/>
            <person name="Murali S.C."/>
            <person name="Chen S."/>
            <person name="Glastad K.M."/>
            <person name="Goodisman M.A.D."/>
            <person name="Werren J.H."/>
            <person name="Vineis J.H."/>
            <person name="Bowen J.L."/>
            <person name="Friedrich M."/>
            <person name="Jones J."/>
            <person name="Robertson H.M."/>
            <person name="Feyereisen R."/>
            <person name="Mechler-Hickson A."/>
            <person name="Mathers N."/>
            <person name="Lee C.E."/>
            <person name="Colbourne J.K."/>
            <person name="Biales A."/>
            <person name="Johnston J.S."/>
            <person name="Wellborn G.A."/>
            <person name="Rosendale A.J."/>
            <person name="Cridge A.G."/>
            <person name="Munoz-Torres M.C."/>
            <person name="Bain P.A."/>
            <person name="Manny A.R."/>
            <person name="Major K.M."/>
            <person name="Lambert F.N."/>
            <person name="Vulpe C.D."/>
            <person name="Tuck P."/>
            <person name="Blalock B.J."/>
            <person name="Lin Y.Y."/>
            <person name="Smith M.E."/>
            <person name="Ochoa-Acuna H."/>
            <person name="Chen M.M."/>
            <person name="Childers C.P."/>
            <person name="Qu J."/>
            <person name="Dugan S."/>
            <person name="Lee S.L."/>
            <person name="Chao H."/>
            <person name="Dinh H."/>
            <person name="Han Y."/>
            <person name="Doddapaneni H."/>
            <person name="Worley K.C."/>
            <person name="Muzny D.M."/>
            <person name="Gibbs R.A."/>
            <person name="Richards S."/>
        </authorList>
    </citation>
    <scope>NUCLEOTIDE SEQUENCE</scope>
    <source>
        <strain evidence="7">HAZT.00-mixed</strain>
        <tissue evidence="7">Whole organism</tissue>
    </source>
</reference>
<dbReference type="Gene3D" id="3.40.605.10">
    <property type="entry name" value="Aldehyde Dehydrogenase, Chain A, domain 1"/>
    <property type="match status" value="1"/>
</dbReference>
<evidence type="ECO:0000256" key="3">
    <source>
        <dbReference type="ARBA" id="ARBA00023027"/>
    </source>
</evidence>
<feature type="domain" description="Aldehyde dehydrogenase" evidence="6">
    <location>
        <begin position="24"/>
        <end position="439"/>
    </location>
</feature>
<dbReference type="InterPro" id="IPR029510">
    <property type="entry name" value="Ald_DH_CS_GLU"/>
</dbReference>
<dbReference type="CDD" id="cd07093">
    <property type="entry name" value="ALDH_F8_HMSADH"/>
    <property type="match status" value="1"/>
</dbReference>
<dbReference type="InterPro" id="IPR016160">
    <property type="entry name" value="Ald_DH_CS_CYS"/>
</dbReference>
<dbReference type="Proteomes" id="UP000711488">
    <property type="component" value="Unassembled WGS sequence"/>
</dbReference>
<evidence type="ECO:0000313" key="7">
    <source>
        <dbReference type="EMBL" id="KAA0190934.1"/>
    </source>
</evidence>
<dbReference type="PANTHER" id="PTHR43720">
    <property type="entry name" value="2-AMINOMUCONIC SEMIALDEHYDE DEHYDROGENASE"/>
    <property type="match status" value="1"/>
</dbReference>
<reference evidence="7" key="3">
    <citation type="submission" date="2019-06" db="EMBL/GenBank/DDBJ databases">
        <authorList>
            <person name="Poynton C."/>
            <person name="Hasenbein S."/>
            <person name="Benoit J.B."/>
            <person name="Sepulveda M.S."/>
            <person name="Poelchau M.F."/>
            <person name="Murali S.C."/>
            <person name="Chen S."/>
            <person name="Glastad K.M."/>
            <person name="Werren J.H."/>
            <person name="Vineis J.H."/>
            <person name="Bowen J.L."/>
            <person name="Friedrich M."/>
            <person name="Jones J."/>
            <person name="Robertson H.M."/>
            <person name="Feyereisen R."/>
            <person name="Mechler-Hickson A."/>
            <person name="Mathers N."/>
            <person name="Lee C.E."/>
            <person name="Colbourne J.K."/>
            <person name="Biales A."/>
            <person name="Johnston J.S."/>
            <person name="Wellborn G.A."/>
            <person name="Rosendale A.J."/>
            <person name="Cridge A.G."/>
            <person name="Munoz-Torres M.C."/>
            <person name="Bain P.A."/>
            <person name="Manny A.R."/>
            <person name="Major K.M."/>
            <person name="Lambert F.N."/>
            <person name="Vulpe C.D."/>
            <person name="Tuck P."/>
            <person name="Blalock B.J."/>
            <person name="Lin Y.-Y."/>
            <person name="Smith M.E."/>
            <person name="Ochoa-Acuna H."/>
            <person name="Chen M.-J.M."/>
            <person name="Childers C.P."/>
            <person name="Qu J."/>
            <person name="Dugan S."/>
            <person name="Lee S.L."/>
            <person name="Chao H."/>
            <person name="Dinh H."/>
            <person name="Han Y."/>
            <person name="Doddapaneni H."/>
            <person name="Worley K.C."/>
            <person name="Muzny D.M."/>
            <person name="Gibbs R.A."/>
            <person name="Richards S."/>
        </authorList>
    </citation>
    <scope>NUCLEOTIDE SEQUENCE</scope>
    <source>
        <strain evidence="7">HAZT.00-mixed</strain>
        <tissue evidence="7">Whole organism</tissue>
    </source>
</reference>
<accession>A0A6A0GWB0</accession>
<evidence type="ECO:0000256" key="5">
    <source>
        <dbReference type="RuleBase" id="RU003345"/>
    </source>
</evidence>
<name>A0A6A0GWB0_HYAAZ</name>
<gene>
    <name evidence="7" type="ORF">HAZT_HAZT005605</name>
</gene>
<dbReference type="EMBL" id="JQDR03012663">
    <property type="protein sequence ID" value="KAA0190934.1"/>
    <property type="molecule type" value="Genomic_DNA"/>
</dbReference>
<keyword evidence="2 5" id="KW-0560">Oxidoreductase</keyword>
<organism evidence="7">
    <name type="scientific">Hyalella azteca</name>
    <name type="common">Amphipod</name>
    <dbReference type="NCBI Taxonomy" id="294128"/>
    <lineage>
        <taxon>Eukaryota</taxon>
        <taxon>Metazoa</taxon>
        <taxon>Ecdysozoa</taxon>
        <taxon>Arthropoda</taxon>
        <taxon>Crustacea</taxon>
        <taxon>Multicrustacea</taxon>
        <taxon>Malacostraca</taxon>
        <taxon>Eumalacostraca</taxon>
        <taxon>Peracarida</taxon>
        <taxon>Amphipoda</taxon>
        <taxon>Senticaudata</taxon>
        <taxon>Talitrida</taxon>
        <taxon>Talitroidea</taxon>
        <taxon>Hyalellidae</taxon>
        <taxon>Hyalella</taxon>
    </lineage>
</organism>
<dbReference type="AlphaFoldDB" id="A0A6A0GWB0"/>
<dbReference type="Gene3D" id="3.40.309.10">
    <property type="entry name" value="Aldehyde Dehydrogenase, Chain A, domain 2"/>
    <property type="match status" value="2"/>
</dbReference>
<feature type="active site" evidence="4">
    <location>
        <position position="252"/>
    </location>
</feature>
<dbReference type="PROSITE" id="PS00687">
    <property type="entry name" value="ALDEHYDE_DEHYDR_GLU"/>
    <property type="match status" value="1"/>
</dbReference>
<dbReference type="InterPro" id="IPR015590">
    <property type="entry name" value="Aldehyde_DH_dom"/>
</dbReference>
<feature type="domain" description="Aldehyde dehydrogenase" evidence="6">
    <location>
        <begin position="472"/>
        <end position="517"/>
    </location>
</feature>
<comment type="caution">
    <text evidence="7">The sequence shown here is derived from an EMBL/GenBank/DDBJ whole genome shotgun (WGS) entry which is preliminary data.</text>
</comment>
<dbReference type="InterPro" id="IPR016163">
    <property type="entry name" value="Ald_DH_C"/>
</dbReference>
<dbReference type="SUPFAM" id="SSF53720">
    <property type="entry name" value="ALDH-like"/>
    <property type="match status" value="1"/>
</dbReference>
<dbReference type="PROSITE" id="PS00070">
    <property type="entry name" value="ALDEHYDE_DEHYDR_CYS"/>
    <property type="match status" value="1"/>
</dbReference>
<dbReference type="FunFam" id="3.40.309.10:FF:000009">
    <property type="entry name" value="Aldehyde dehydrogenase A"/>
    <property type="match status" value="1"/>
</dbReference>
<dbReference type="OrthoDB" id="310895at2759"/>
<evidence type="ECO:0000256" key="2">
    <source>
        <dbReference type="ARBA" id="ARBA00023002"/>
    </source>
</evidence>